<evidence type="ECO:0000256" key="3">
    <source>
        <dbReference type="ARBA" id="ARBA00023295"/>
    </source>
</evidence>
<dbReference type="InterPro" id="IPR017853">
    <property type="entry name" value="GH"/>
</dbReference>
<dbReference type="AlphaFoldDB" id="A0A8J4XWY2"/>
<comment type="caution">
    <text evidence="7">The sequence shown here is derived from an EMBL/GenBank/DDBJ whole genome shotgun (WGS) entry which is preliminary data.</text>
</comment>
<name>A0A8J4XWY2_CHIOP</name>
<dbReference type="InterPro" id="IPR048912">
    <property type="entry name" value="BetaGal1-like_ABD1"/>
</dbReference>
<evidence type="ECO:0000259" key="6">
    <source>
        <dbReference type="Pfam" id="PF21467"/>
    </source>
</evidence>
<dbReference type="GO" id="GO:0005975">
    <property type="term" value="P:carbohydrate metabolic process"/>
    <property type="evidence" value="ECO:0007669"/>
    <property type="project" value="InterPro"/>
</dbReference>
<dbReference type="Pfam" id="PF21467">
    <property type="entry name" value="BetaGal_gal-bd"/>
    <property type="match status" value="1"/>
</dbReference>
<evidence type="ECO:0000256" key="2">
    <source>
        <dbReference type="ARBA" id="ARBA00022801"/>
    </source>
</evidence>
<organism evidence="7 8">
    <name type="scientific">Chionoecetes opilio</name>
    <name type="common">Atlantic snow crab</name>
    <name type="synonym">Cancer opilio</name>
    <dbReference type="NCBI Taxonomy" id="41210"/>
    <lineage>
        <taxon>Eukaryota</taxon>
        <taxon>Metazoa</taxon>
        <taxon>Ecdysozoa</taxon>
        <taxon>Arthropoda</taxon>
        <taxon>Crustacea</taxon>
        <taxon>Multicrustacea</taxon>
        <taxon>Malacostraca</taxon>
        <taxon>Eumalacostraca</taxon>
        <taxon>Eucarida</taxon>
        <taxon>Decapoda</taxon>
        <taxon>Pleocyemata</taxon>
        <taxon>Brachyura</taxon>
        <taxon>Eubrachyura</taxon>
        <taxon>Majoidea</taxon>
        <taxon>Majidae</taxon>
        <taxon>Chionoecetes</taxon>
    </lineage>
</organism>
<dbReference type="EMBL" id="JACEEZ010019197">
    <property type="protein sequence ID" value="KAG0715975.1"/>
    <property type="molecule type" value="Genomic_DNA"/>
</dbReference>
<dbReference type="Pfam" id="PF01301">
    <property type="entry name" value="Glyco_hydro_35"/>
    <property type="match status" value="1"/>
</dbReference>
<keyword evidence="2" id="KW-0378">Hydrolase</keyword>
<feature type="domain" description="Beta-galactosidase 1-like first all-beta" evidence="5">
    <location>
        <begin position="247"/>
        <end position="357"/>
    </location>
</feature>
<dbReference type="InterPro" id="IPR008979">
    <property type="entry name" value="Galactose-bd-like_sf"/>
</dbReference>
<dbReference type="SUPFAM" id="SSF51445">
    <property type="entry name" value="(Trans)glycosidases"/>
    <property type="match status" value="1"/>
</dbReference>
<evidence type="ECO:0000259" key="5">
    <source>
        <dbReference type="Pfam" id="PF21317"/>
    </source>
</evidence>
<sequence>MDRWLGEVLLPRLRPLMYEEGGPVIMVQLENEYGCLTGLCDHRYTAHLRNLTRDKLGPRAVLFTTDNPIFSHLMEGKIPGVYATVDFGVDKDASEMFRIQRVFEPRGPLDNSEYHTGWMDHWGAPHQTLDSQALAKGLDAILALNASVNLFMFHGGTSFGLTAGSNGGAKFQSNPTSYDYNAPVSEAGDPTDKYIAIRDVISKYLPVPRGPIPGPTRKGVYGQVNMTAAASLWEVTGWLPTTHNPWPLTFEHLDLSGGLVIYSSTVPCRMPDPARLSLPGVHDRGYVFVSGEEVGVVSREEGLSDVAVRVAEGDALTVVVESQGRISAGPHINDFKGLTSNVTLNGHLLKGWNMTAVPLTYPSMLPRPPGPRQPPVPPGTPRGGLTFYTGVFNVPAEDPHPLNTFLKLDGWTKGVAWVNKFCLGRYWPAMGPQVTLFVPWSVLKRGQNNLLLLELEAAPCPAPCPCSATLQDKHILDGPTPP</sequence>
<dbReference type="InterPro" id="IPR019801">
    <property type="entry name" value="Glyco_hydro_35_CS"/>
</dbReference>
<dbReference type="Pfam" id="PF21317">
    <property type="entry name" value="BetaGal_ABD_1"/>
    <property type="match status" value="1"/>
</dbReference>
<evidence type="ECO:0000313" key="7">
    <source>
        <dbReference type="EMBL" id="KAG0715975.1"/>
    </source>
</evidence>
<evidence type="ECO:0000256" key="1">
    <source>
        <dbReference type="ARBA" id="ARBA00009809"/>
    </source>
</evidence>
<dbReference type="Proteomes" id="UP000770661">
    <property type="component" value="Unassembled WGS sequence"/>
</dbReference>
<keyword evidence="3" id="KW-0326">Glycosidase</keyword>
<proteinExistence type="inferred from homology"/>
<dbReference type="PRINTS" id="PR00742">
    <property type="entry name" value="GLHYDRLASE35"/>
</dbReference>
<gene>
    <name evidence="7" type="primary">GLB1_4</name>
    <name evidence="7" type="ORF">GWK47_010692</name>
</gene>
<dbReference type="PROSITE" id="PS01182">
    <property type="entry name" value="GLYCOSYL_HYDROL_F35"/>
    <property type="match status" value="1"/>
</dbReference>
<protein>
    <submittedName>
        <fullName evidence="7">Beta-galactosidase</fullName>
    </submittedName>
</protein>
<comment type="similarity">
    <text evidence="1">Belongs to the glycosyl hydrolase 35 family.</text>
</comment>
<dbReference type="Gene3D" id="2.60.120.260">
    <property type="entry name" value="Galactose-binding domain-like"/>
    <property type="match status" value="2"/>
</dbReference>
<evidence type="ECO:0000313" key="8">
    <source>
        <dbReference type="Proteomes" id="UP000770661"/>
    </source>
</evidence>
<dbReference type="InterPro" id="IPR048913">
    <property type="entry name" value="BetaGal_gal-bd"/>
</dbReference>
<dbReference type="OrthoDB" id="1657402at2759"/>
<dbReference type="PANTHER" id="PTHR23421">
    <property type="entry name" value="BETA-GALACTOSIDASE RELATED"/>
    <property type="match status" value="1"/>
</dbReference>
<evidence type="ECO:0000259" key="4">
    <source>
        <dbReference type="Pfam" id="PF01301"/>
    </source>
</evidence>
<feature type="domain" description="Beta-galactosidase galactose-binding" evidence="6">
    <location>
        <begin position="385"/>
        <end position="448"/>
    </location>
</feature>
<dbReference type="SUPFAM" id="SSF49785">
    <property type="entry name" value="Galactose-binding domain-like"/>
    <property type="match status" value="1"/>
</dbReference>
<dbReference type="GO" id="GO:0004553">
    <property type="term" value="F:hydrolase activity, hydrolyzing O-glycosyl compounds"/>
    <property type="evidence" value="ECO:0007669"/>
    <property type="project" value="InterPro"/>
</dbReference>
<keyword evidence="8" id="KW-1185">Reference proteome</keyword>
<accession>A0A8J4XWY2</accession>
<reference evidence="7" key="1">
    <citation type="submission" date="2020-07" db="EMBL/GenBank/DDBJ databases">
        <title>The High-quality genome of the commercially important snow crab, Chionoecetes opilio.</title>
        <authorList>
            <person name="Jeong J.-H."/>
            <person name="Ryu S."/>
        </authorList>
    </citation>
    <scope>NUCLEOTIDE SEQUENCE</scope>
    <source>
        <strain evidence="7">MADBK_172401_WGS</strain>
        <tissue evidence="7">Digestive gland</tissue>
    </source>
</reference>
<dbReference type="InterPro" id="IPR001944">
    <property type="entry name" value="Glycoside_Hdrlase_35"/>
</dbReference>
<feature type="domain" description="Glycoside hydrolase 35 catalytic" evidence="4">
    <location>
        <begin position="1"/>
        <end position="203"/>
    </location>
</feature>
<dbReference type="Gene3D" id="3.20.20.80">
    <property type="entry name" value="Glycosidases"/>
    <property type="match status" value="1"/>
</dbReference>
<dbReference type="InterPro" id="IPR031330">
    <property type="entry name" value="Gly_Hdrlase_35_cat"/>
</dbReference>